<dbReference type="PANTHER" id="PTHR24322:SF736">
    <property type="entry name" value="RETINOL DEHYDROGENASE 10"/>
    <property type="match status" value="1"/>
</dbReference>
<evidence type="ECO:0000256" key="1">
    <source>
        <dbReference type="ARBA" id="ARBA00006484"/>
    </source>
</evidence>
<dbReference type="InterPro" id="IPR002347">
    <property type="entry name" value="SDR_fam"/>
</dbReference>
<dbReference type="PRINTS" id="PR00080">
    <property type="entry name" value="SDRFAMILY"/>
</dbReference>
<dbReference type="InterPro" id="IPR020904">
    <property type="entry name" value="Sc_DH/Rdtase_CS"/>
</dbReference>
<name>A0A8H3ZC94_VENIN</name>
<gene>
    <name evidence="6" type="ORF">EG328_003838</name>
</gene>
<dbReference type="Gene3D" id="3.40.50.720">
    <property type="entry name" value="NAD(P)-binding Rossmann-like Domain"/>
    <property type="match status" value="1"/>
</dbReference>
<evidence type="ECO:0000256" key="3">
    <source>
        <dbReference type="ARBA" id="ARBA00023002"/>
    </source>
</evidence>
<dbReference type="AlphaFoldDB" id="A0A8H3ZC94"/>
<sequence>MHAPLSCLLLSILVLSHSASSKALSKRNDPTYINRIGLGRVRLNVCSEINYKKCFLGWDPNISYFDHADSIVCYDVQRIFSIKSIEIPYGVTCDLYSARGAGGIGVLVVEGLAKKGVKVAVLDLVDLPERVAALPNVKFCKCDITSKDDVERAASEIRTSFGSPSILCNNAGIAHAHTILEAAPEYLTKLFNVNVISQFYTIQAFLPGMIKANKGHVISTASVASFITCCGLVDYAASKAAVMALNEGLQQELKHRYNAPEIKTSIVHPIYVKTPLVTSYAKSLEKSKAVQIDPEVVANAILRQIESGRSGKVVLPAIFAPLANARAWADWVHQLIGDSSKDDVKNEGAVAKAG</sequence>
<evidence type="ECO:0000256" key="2">
    <source>
        <dbReference type="ARBA" id="ARBA00022857"/>
    </source>
</evidence>
<accession>A0A8H3ZC94</accession>
<evidence type="ECO:0000256" key="5">
    <source>
        <dbReference type="SAM" id="SignalP"/>
    </source>
</evidence>
<evidence type="ECO:0000313" key="6">
    <source>
        <dbReference type="EMBL" id="KAE9987056.1"/>
    </source>
</evidence>
<dbReference type="Pfam" id="PF00106">
    <property type="entry name" value="adh_short"/>
    <property type="match status" value="1"/>
</dbReference>
<feature type="signal peptide" evidence="5">
    <location>
        <begin position="1"/>
        <end position="23"/>
    </location>
</feature>
<comment type="similarity">
    <text evidence="1 4">Belongs to the short-chain dehydrogenases/reductases (SDR) family.</text>
</comment>
<keyword evidence="5" id="KW-0732">Signal</keyword>
<dbReference type="PANTHER" id="PTHR24322">
    <property type="entry name" value="PKSB"/>
    <property type="match status" value="1"/>
</dbReference>
<keyword evidence="3" id="KW-0560">Oxidoreductase</keyword>
<dbReference type="GO" id="GO:0016616">
    <property type="term" value="F:oxidoreductase activity, acting on the CH-OH group of donors, NAD or NADP as acceptor"/>
    <property type="evidence" value="ECO:0007669"/>
    <property type="project" value="TreeGrafter"/>
</dbReference>
<evidence type="ECO:0000256" key="4">
    <source>
        <dbReference type="RuleBase" id="RU000363"/>
    </source>
</evidence>
<organism evidence="6 7">
    <name type="scientific">Venturia inaequalis</name>
    <name type="common">Apple scab fungus</name>
    <dbReference type="NCBI Taxonomy" id="5025"/>
    <lineage>
        <taxon>Eukaryota</taxon>
        <taxon>Fungi</taxon>
        <taxon>Dikarya</taxon>
        <taxon>Ascomycota</taxon>
        <taxon>Pezizomycotina</taxon>
        <taxon>Dothideomycetes</taxon>
        <taxon>Pleosporomycetidae</taxon>
        <taxon>Venturiales</taxon>
        <taxon>Venturiaceae</taxon>
        <taxon>Venturia</taxon>
    </lineage>
</organism>
<proteinExistence type="inferred from homology"/>
<dbReference type="Proteomes" id="UP000447873">
    <property type="component" value="Unassembled WGS sequence"/>
</dbReference>
<dbReference type="EMBL" id="WNWS01000022">
    <property type="protein sequence ID" value="KAE9987056.1"/>
    <property type="molecule type" value="Genomic_DNA"/>
</dbReference>
<comment type="caution">
    <text evidence="6">The sequence shown here is derived from an EMBL/GenBank/DDBJ whole genome shotgun (WGS) entry which is preliminary data.</text>
</comment>
<reference evidence="6 7" key="1">
    <citation type="submission" date="2018-12" db="EMBL/GenBank/DDBJ databases">
        <title>Venturia inaequalis Genome Resource.</title>
        <authorList>
            <person name="Lichtner F.J."/>
        </authorList>
    </citation>
    <scope>NUCLEOTIDE SEQUENCE [LARGE SCALE GENOMIC DNA]</scope>
    <source>
        <strain evidence="6 7">120213</strain>
    </source>
</reference>
<feature type="chain" id="PRO_5034369192" evidence="5">
    <location>
        <begin position="24"/>
        <end position="354"/>
    </location>
</feature>
<keyword evidence="2" id="KW-0521">NADP</keyword>
<protein>
    <submittedName>
        <fullName evidence="6">Uncharacterized protein</fullName>
    </submittedName>
</protein>
<dbReference type="SUPFAM" id="SSF51735">
    <property type="entry name" value="NAD(P)-binding Rossmann-fold domains"/>
    <property type="match status" value="1"/>
</dbReference>
<dbReference type="PROSITE" id="PS00061">
    <property type="entry name" value="ADH_SHORT"/>
    <property type="match status" value="1"/>
</dbReference>
<dbReference type="InterPro" id="IPR036291">
    <property type="entry name" value="NAD(P)-bd_dom_sf"/>
</dbReference>
<evidence type="ECO:0000313" key="7">
    <source>
        <dbReference type="Proteomes" id="UP000447873"/>
    </source>
</evidence>
<dbReference type="PRINTS" id="PR00081">
    <property type="entry name" value="GDHRDH"/>
</dbReference>